<dbReference type="InterPro" id="IPR016776">
    <property type="entry name" value="ApeP-like_dehydratase"/>
</dbReference>
<dbReference type="KEGG" id="mko:MKLM6_1060"/>
<dbReference type="AlphaFoldDB" id="A0A291IGD4"/>
<keyword evidence="2" id="KW-1185">Reference proteome</keyword>
<protein>
    <submittedName>
        <fullName evidence="1">3-hydroxylacyl-ACP dehydratase</fullName>
    </submittedName>
</protein>
<dbReference type="InterPro" id="IPR029069">
    <property type="entry name" value="HotDog_dom_sf"/>
</dbReference>
<dbReference type="Proteomes" id="UP000077734">
    <property type="component" value="Unassembled WGS sequence"/>
</dbReference>
<organism evidence="1 2">
    <name type="scientific">Methylomonas koyamae</name>
    <dbReference type="NCBI Taxonomy" id="702114"/>
    <lineage>
        <taxon>Bacteria</taxon>
        <taxon>Pseudomonadati</taxon>
        <taxon>Pseudomonadota</taxon>
        <taxon>Gammaproteobacteria</taxon>
        <taxon>Methylococcales</taxon>
        <taxon>Methylococcaceae</taxon>
        <taxon>Methylomonas</taxon>
    </lineage>
</organism>
<dbReference type="SUPFAM" id="SSF54637">
    <property type="entry name" value="Thioesterase/thiol ester dehydrase-isomerase"/>
    <property type="match status" value="1"/>
</dbReference>
<proteinExistence type="predicted"/>
<gene>
    <name evidence="1" type="ORF">A1356_17175</name>
</gene>
<dbReference type="Gene3D" id="3.10.129.10">
    <property type="entry name" value="Hotdog Thioesterase"/>
    <property type="match status" value="1"/>
</dbReference>
<evidence type="ECO:0000313" key="2">
    <source>
        <dbReference type="Proteomes" id="UP000077734"/>
    </source>
</evidence>
<reference evidence="1 2" key="1">
    <citation type="submission" date="2016-03" db="EMBL/GenBank/DDBJ databases">
        <authorList>
            <person name="Heylen K."/>
            <person name="De Vos P."/>
            <person name="Vekeman B."/>
        </authorList>
    </citation>
    <scope>NUCLEOTIDE SEQUENCE [LARGE SCALE GENOMIC DNA]</scope>
    <source>
        <strain evidence="1 2">R-49807</strain>
    </source>
</reference>
<name>A0A291IGD4_9GAMM</name>
<comment type="caution">
    <text evidence="1">The sequence shown here is derived from an EMBL/GenBank/DDBJ whole genome shotgun (WGS) entry which is preliminary data.</text>
</comment>
<dbReference type="Pfam" id="PF22817">
    <property type="entry name" value="ApeP-like"/>
    <property type="match status" value="1"/>
</dbReference>
<evidence type="ECO:0000313" key="1">
    <source>
        <dbReference type="EMBL" id="OAI23806.1"/>
    </source>
</evidence>
<dbReference type="EMBL" id="LUUL01000097">
    <property type="protein sequence ID" value="OAI23806.1"/>
    <property type="molecule type" value="Genomic_DNA"/>
</dbReference>
<dbReference type="PIRSF" id="PIRSF020565">
    <property type="entry name" value="3Ho_Ac_ACP_DH_prd"/>
    <property type="match status" value="1"/>
</dbReference>
<dbReference type="RefSeq" id="WP_064028784.1">
    <property type="nucleotide sequence ID" value="NZ_CP023669.1"/>
</dbReference>
<accession>A0A291IGD4</accession>
<sequence length="154" mass="16696">MNPATDFAADDYRMADLLPHTGAMVLLERVVSFDADRLSAALTVRGDGLLFGDEREIPAWVAIEYMAQAIGAFAGLQAKLAGQPIRLGFLLGSRLFESNVATLPVGCSLTVAIEKIVHDEQLGVFDCRVSGDNIEIGAKLNVYQPRFDQPLTDE</sequence>